<sequence>MAQEKSKVFAAVFPSPAQAREAQERELKRTMELVNASRSMTRVVVARLEHQDKVERDAWAAYKKREGGAAAPEGNALREIVAALRALLGDPPLPPPPPPPLPPPPCLKSARPSRLPSLQRCITPTAPVAETAHTVTPLMAATAAAQKARQLKALMKRYQLACVRRIPWDRSGIDEPARVRRQACGDATRRCEKDCAQAANRVEQRQPLSTSAPARALAAAA</sequence>
<feature type="region of interest" description="Disordered" evidence="1">
    <location>
        <begin position="202"/>
        <end position="221"/>
    </location>
</feature>
<reference evidence="2" key="1">
    <citation type="submission" date="2021-02" db="EMBL/GenBank/DDBJ databases">
        <title>First Annotated Genome of the Yellow-green Alga Tribonema minus.</title>
        <authorList>
            <person name="Mahan K.M."/>
        </authorList>
    </citation>
    <scope>NUCLEOTIDE SEQUENCE</scope>
    <source>
        <strain evidence="2">UTEX B ZZ1240</strain>
    </source>
</reference>
<name>A0A836CRN3_9STRA</name>
<dbReference type="Proteomes" id="UP000664859">
    <property type="component" value="Unassembled WGS sequence"/>
</dbReference>
<gene>
    <name evidence="2" type="ORF">JKP88DRAFT_272394</name>
</gene>
<comment type="caution">
    <text evidence="2">The sequence shown here is derived from an EMBL/GenBank/DDBJ whole genome shotgun (WGS) entry which is preliminary data.</text>
</comment>
<organism evidence="2 3">
    <name type="scientific">Tribonema minus</name>
    <dbReference type="NCBI Taxonomy" id="303371"/>
    <lineage>
        <taxon>Eukaryota</taxon>
        <taxon>Sar</taxon>
        <taxon>Stramenopiles</taxon>
        <taxon>Ochrophyta</taxon>
        <taxon>PX clade</taxon>
        <taxon>Xanthophyceae</taxon>
        <taxon>Tribonematales</taxon>
        <taxon>Tribonemataceae</taxon>
        <taxon>Tribonema</taxon>
    </lineage>
</organism>
<dbReference type="AlphaFoldDB" id="A0A836CRN3"/>
<evidence type="ECO:0000256" key="1">
    <source>
        <dbReference type="SAM" id="MobiDB-lite"/>
    </source>
</evidence>
<keyword evidence="3" id="KW-1185">Reference proteome</keyword>
<evidence type="ECO:0000313" key="3">
    <source>
        <dbReference type="Proteomes" id="UP000664859"/>
    </source>
</evidence>
<dbReference type="EMBL" id="JAFCMP010000001">
    <property type="protein sequence ID" value="KAG5193091.1"/>
    <property type="molecule type" value="Genomic_DNA"/>
</dbReference>
<evidence type="ECO:0000313" key="2">
    <source>
        <dbReference type="EMBL" id="KAG5193091.1"/>
    </source>
</evidence>
<accession>A0A836CRN3</accession>
<feature type="compositionally biased region" description="Low complexity" evidence="1">
    <location>
        <begin position="212"/>
        <end position="221"/>
    </location>
</feature>
<protein>
    <submittedName>
        <fullName evidence="2">Uncharacterized protein</fullName>
    </submittedName>
</protein>
<proteinExistence type="predicted"/>